<sequence>MKPSRMCWPLSIGAQLVEPDPASGHGSGGAVQSVSTVVREAGDCDVHRLVGVGLGGSWPSVISQPSPCLLRLRGRLPPAQCAETHFICVRIWAS</sequence>
<protein>
    <submittedName>
        <fullName evidence="1">Uncharacterized protein</fullName>
    </submittedName>
</protein>
<comment type="caution">
    <text evidence="1">The sequence shown here is derived from an EMBL/GenBank/DDBJ whole genome shotgun (WGS) entry which is preliminary data.</text>
</comment>
<reference evidence="1" key="1">
    <citation type="submission" date="2021-05" db="EMBL/GenBank/DDBJ databases">
        <authorList>
            <person name="Pan Q."/>
            <person name="Jouanno E."/>
            <person name="Zahm M."/>
            <person name="Klopp C."/>
            <person name="Cabau C."/>
            <person name="Louis A."/>
            <person name="Berthelot C."/>
            <person name="Parey E."/>
            <person name="Roest Crollius H."/>
            <person name="Montfort J."/>
            <person name="Robinson-Rechavi M."/>
            <person name="Bouchez O."/>
            <person name="Lampietro C."/>
            <person name="Lopez Roques C."/>
            <person name="Donnadieu C."/>
            <person name="Postlethwait J."/>
            <person name="Bobe J."/>
            <person name="Dillon D."/>
            <person name="Chandos A."/>
            <person name="von Hippel F."/>
            <person name="Guiguen Y."/>
        </authorList>
    </citation>
    <scope>NUCLEOTIDE SEQUENCE</scope>
    <source>
        <strain evidence="1">YG-Jan2019</strain>
    </source>
</reference>
<dbReference type="EMBL" id="CM055735">
    <property type="protein sequence ID" value="KAJ8008048.1"/>
    <property type="molecule type" value="Genomic_DNA"/>
</dbReference>
<accession>A0ACC2GXK0</accession>
<evidence type="ECO:0000313" key="1">
    <source>
        <dbReference type="EMBL" id="KAJ8008048.1"/>
    </source>
</evidence>
<gene>
    <name evidence="1" type="ORF">DPEC_G00100730</name>
</gene>
<keyword evidence="2" id="KW-1185">Reference proteome</keyword>
<evidence type="ECO:0000313" key="2">
    <source>
        <dbReference type="Proteomes" id="UP001157502"/>
    </source>
</evidence>
<organism evidence="1 2">
    <name type="scientific">Dallia pectoralis</name>
    <name type="common">Alaska blackfish</name>
    <dbReference type="NCBI Taxonomy" id="75939"/>
    <lineage>
        <taxon>Eukaryota</taxon>
        <taxon>Metazoa</taxon>
        <taxon>Chordata</taxon>
        <taxon>Craniata</taxon>
        <taxon>Vertebrata</taxon>
        <taxon>Euteleostomi</taxon>
        <taxon>Actinopterygii</taxon>
        <taxon>Neopterygii</taxon>
        <taxon>Teleostei</taxon>
        <taxon>Protacanthopterygii</taxon>
        <taxon>Esociformes</taxon>
        <taxon>Umbridae</taxon>
        <taxon>Dallia</taxon>
    </lineage>
</organism>
<name>A0ACC2GXK0_DALPE</name>
<proteinExistence type="predicted"/>
<dbReference type="Proteomes" id="UP001157502">
    <property type="component" value="Chromosome 8"/>
</dbReference>